<dbReference type="GO" id="GO:0035861">
    <property type="term" value="C:site of double-strand break"/>
    <property type="evidence" value="ECO:0007669"/>
    <property type="project" value="TreeGrafter"/>
</dbReference>
<dbReference type="Pfam" id="PF00454">
    <property type="entry name" value="PI3_PI4_kinase"/>
    <property type="match status" value="1"/>
</dbReference>
<keyword evidence="7" id="KW-0067">ATP-binding</keyword>
<evidence type="ECO:0000313" key="15">
    <source>
        <dbReference type="Proteomes" id="UP000054995"/>
    </source>
</evidence>
<dbReference type="GO" id="GO:0005524">
    <property type="term" value="F:ATP binding"/>
    <property type="evidence" value="ECO:0007669"/>
    <property type="project" value="UniProtKB-KW"/>
</dbReference>
<evidence type="ECO:0000256" key="11">
    <source>
        <dbReference type="ARBA" id="ARBA00023242"/>
    </source>
</evidence>
<dbReference type="Pfam" id="PF02463">
    <property type="entry name" value="SMC_N"/>
    <property type="match status" value="1"/>
</dbReference>
<keyword evidence="8 12" id="KW-0175">Coiled coil</keyword>
<evidence type="ECO:0000256" key="4">
    <source>
        <dbReference type="ARBA" id="ARBA00022454"/>
    </source>
</evidence>
<evidence type="ECO:0000256" key="9">
    <source>
        <dbReference type="ARBA" id="ARBA00023172"/>
    </source>
</evidence>
<keyword evidence="15" id="KW-1185">Reference proteome</keyword>
<reference evidence="14 15" key="1">
    <citation type="submission" date="2015-01" db="EMBL/GenBank/DDBJ databases">
        <title>Evolution of Trichinella species and genotypes.</title>
        <authorList>
            <person name="Korhonen P.K."/>
            <person name="Edoardo P."/>
            <person name="Giuseppe L.R."/>
            <person name="Gasser R.B."/>
        </authorList>
    </citation>
    <scope>NUCLEOTIDE SEQUENCE [LARGE SCALE GENOMIC DNA]</scope>
    <source>
        <strain evidence="14">ISS470</strain>
    </source>
</reference>
<dbReference type="SUPFAM" id="SSF52540">
    <property type="entry name" value="P-loop containing nucleoside triphosphate hydrolases"/>
    <property type="match status" value="2"/>
</dbReference>
<dbReference type="PANTHER" id="PTHR19306:SF6">
    <property type="entry name" value="STRUCTURAL MAINTENANCE OF CHROMOSOMES PROTEIN 6"/>
    <property type="match status" value="1"/>
</dbReference>
<keyword evidence="4" id="KW-0158">Chromosome</keyword>
<evidence type="ECO:0000256" key="8">
    <source>
        <dbReference type="ARBA" id="ARBA00023054"/>
    </source>
</evidence>
<evidence type="ECO:0000256" key="12">
    <source>
        <dbReference type="SAM" id="Coils"/>
    </source>
</evidence>
<evidence type="ECO:0000256" key="10">
    <source>
        <dbReference type="ARBA" id="ARBA00023204"/>
    </source>
</evidence>
<dbReference type="SUPFAM" id="SSF75553">
    <property type="entry name" value="Smc hinge domain"/>
    <property type="match status" value="1"/>
</dbReference>
<evidence type="ECO:0000256" key="5">
    <source>
        <dbReference type="ARBA" id="ARBA00022741"/>
    </source>
</evidence>
<evidence type="ECO:0000256" key="2">
    <source>
        <dbReference type="ARBA" id="ARBA00004286"/>
    </source>
</evidence>
<gene>
    <name evidence="14" type="primary">SMC6</name>
    <name evidence="14" type="ORF">T4D_1670</name>
</gene>
<keyword evidence="10" id="KW-0234">DNA repair</keyword>
<dbReference type="Gene3D" id="3.40.50.300">
    <property type="entry name" value="P-loop containing nucleotide triphosphate hydrolases"/>
    <property type="match status" value="2"/>
</dbReference>
<keyword evidence="6" id="KW-0227">DNA damage</keyword>
<dbReference type="GO" id="GO:0051276">
    <property type="term" value="P:chromosome organization"/>
    <property type="evidence" value="ECO:0007669"/>
    <property type="project" value="InterPro"/>
</dbReference>
<feature type="coiled-coil region" evidence="12">
    <location>
        <begin position="1082"/>
        <end position="1144"/>
    </location>
</feature>
<feature type="coiled-coil region" evidence="12">
    <location>
        <begin position="1206"/>
        <end position="1261"/>
    </location>
</feature>
<dbReference type="GO" id="GO:0030915">
    <property type="term" value="C:Smc5-Smc6 complex"/>
    <property type="evidence" value="ECO:0007669"/>
    <property type="project" value="TreeGrafter"/>
</dbReference>
<evidence type="ECO:0000256" key="7">
    <source>
        <dbReference type="ARBA" id="ARBA00022840"/>
    </source>
</evidence>
<dbReference type="GO" id="GO:0003697">
    <property type="term" value="F:single-stranded DNA binding"/>
    <property type="evidence" value="ECO:0007669"/>
    <property type="project" value="TreeGrafter"/>
</dbReference>
<dbReference type="Proteomes" id="UP000054995">
    <property type="component" value="Unassembled WGS sequence"/>
</dbReference>
<evidence type="ECO:0000313" key="14">
    <source>
        <dbReference type="EMBL" id="KRY83297.1"/>
    </source>
</evidence>
<evidence type="ECO:0000256" key="6">
    <source>
        <dbReference type="ARBA" id="ARBA00022763"/>
    </source>
</evidence>
<keyword evidence="5" id="KW-0547">Nucleotide-binding</keyword>
<dbReference type="InterPro" id="IPR000403">
    <property type="entry name" value="PI3/4_kinase_cat_dom"/>
</dbReference>
<dbReference type="EMBL" id="JYDT01000145">
    <property type="protein sequence ID" value="KRY83297.1"/>
    <property type="molecule type" value="Genomic_DNA"/>
</dbReference>
<dbReference type="InterPro" id="IPR036277">
    <property type="entry name" value="SMC_hinge_sf"/>
</dbReference>
<dbReference type="PANTHER" id="PTHR19306">
    <property type="entry name" value="STRUCTURAL MAINTENANCE OF CHROMOSOMES 5,6 SMC5, SMC6"/>
    <property type="match status" value="1"/>
</dbReference>
<dbReference type="PROSITE" id="PS50290">
    <property type="entry name" value="PI3_4_KINASE_3"/>
    <property type="match status" value="1"/>
</dbReference>
<organism evidence="14 15">
    <name type="scientific">Trichinella pseudospiralis</name>
    <name type="common">Parasitic roundworm</name>
    <dbReference type="NCBI Taxonomy" id="6337"/>
    <lineage>
        <taxon>Eukaryota</taxon>
        <taxon>Metazoa</taxon>
        <taxon>Ecdysozoa</taxon>
        <taxon>Nematoda</taxon>
        <taxon>Enoplea</taxon>
        <taxon>Dorylaimia</taxon>
        <taxon>Trichinellida</taxon>
        <taxon>Trichinellidae</taxon>
        <taxon>Trichinella</taxon>
    </lineage>
</organism>
<dbReference type="OrthoDB" id="10072614at2759"/>
<comment type="caution">
    <text evidence="14">The sequence shown here is derived from an EMBL/GenBank/DDBJ whole genome shotgun (WGS) entry which is preliminary data.</text>
</comment>
<evidence type="ECO:0000256" key="1">
    <source>
        <dbReference type="ARBA" id="ARBA00004123"/>
    </source>
</evidence>
<accession>A0A0V1FBZ7</accession>
<feature type="coiled-coil region" evidence="12">
    <location>
        <begin position="672"/>
        <end position="879"/>
    </location>
</feature>
<feature type="domain" description="PI3K/PI4K catalytic" evidence="13">
    <location>
        <begin position="133"/>
        <end position="452"/>
    </location>
</feature>
<keyword evidence="11" id="KW-0539">Nucleus</keyword>
<dbReference type="GO" id="GO:0000724">
    <property type="term" value="P:double-strand break repair via homologous recombination"/>
    <property type="evidence" value="ECO:0007669"/>
    <property type="project" value="TreeGrafter"/>
</dbReference>
<evidence type="ECO:0000259" key="13">
    <source>
        <dbReference type="PROSITE" id="PS50290"/>
    </source>
</evidence>
<dbReference type="InterPro" id="IPR003395">
    <property type="entry name" value="RecF/RecN/SMC_N"/>
</dbReference>
<protein>
    <submittedName>
        <fullName evidence="14">Structural maintenance of chromosomes protein 6</fullName>
    </submittedName>
</protein>
<dbReference type="GO" id="GO:0003684">
    <property type="term" value="F:damaged DNA binding"/>
    <property type="evidence" value="ECO:0007669"/>
    <property type="project" value="TreeGrafter"/>
</dbReference>
<feature type="coiled-coil region" evidence="12">
    <location>
        <begin position="1307"/>
        <end position="1362"/>
    </location>
</feature>
<evidence type="ECO:0000256" key="3">
    <source>
        <dbReference type="ARBA" id="ARBA00006793"/>
    </source>
</evidence>
<dbReference type="InterPro" id="IPR027417">
    <property type="entry name" value="P-loop_NTPase"/>
</dbReference>
<keyword evidence="9" id="KW-0233">DNA recombination</keyword>
<name>A0A0V1FBZ7_TRIPS</name>
<comment type="subcellular location">
    <subcellularLocation>
        <location evidence="2">Chromosome</location>
    </subcellularLocation>
    <subcellularLocation>
        <location evidence="1">Nucleus</location>
    </subcellularLocation>
</comment>
<proteinExistence type="inferred from homology"/>
<comment type="similarity">
    <text evidence="3">Belongs to the SMC family. SMC6 subfamily.</text>
</comment>
<sequence>MFAMLHNFNLNFKFTVHYHSNSSTDKSVIFQVVVVVSIAIFCDMDRDNEFFKNDETPSYVHNSTDIIKAELLASGDTLHVLDNNEDQDESENTFQTLHGQEGSLLFLTEEKWQKGDCEFLRMKQSIEKAVKNGLYPMRIPGCSYGSYLVMNENANSVAIFNPKNEEKYAIRNPSWKAYFQKMFYLCRPGRGCVLANQRYLSEVGASLVDQYLNLKVVPKTKVVYLASPTFNYSSKEKREAKKLMENTSDVKLPGKVGSLQCLVEGFKPCTFWLNEFATKKLDEELEYELQLQFERVVVMDYMIRNMNRTAENLLIRYDDKLSSDRNFQVKIAAIDNGLAFPYRHPSSWRPYKYHWVSLPLAYKPFSEETRSFILRNLTNAKLMSSLIEDLKSAFEHDVNFDQEYFEWQMMRLFKIGRHHTSLFKDGHFTSKLIRAIEQFLFSEMSASAEELTDNVNCNLSLGCIKRLRVRNFMCHRDIDLALGERVNFIVGVNGSGKSALLSAIMVALGCRAVDTNRGLNLSEYVKEGESFAMVEITLCNSGAQSYQNDVYGDSIIVRRRIGANGSSRYSICNSNGIVVCRKYATLRLILSKMNIQPMNPAMILTQDFSRNFLNVVDGKRLYSFFNRCTMLDQVKSYHQSTLQAIAECEPLRKKKNKDFSDMKAEIDRLYKRIMLQQKLQDAKQRIEEVKKEHAWASVTINEEKVKELENLSASIQSDIAEANKNVEQFRNRLLQLTSDIDEHQQKAVQLRNQNNEVREKVMLVQRDIRAVKLEEEEENRKLKIFKADAKKAEDKFRELQAKEQEKQKQKENLLNEKEKKAKLVEELKKEIEDWNNHLEVFTSDIHMLESTIAEEESEVRLLRMQIKDLQIRSAFLEKQLSIVESPGGALARFHANMPHFCETWKEMVETGGYFSKAPIGPLGNYVTVRDPKWALAIENCLHNYLNSFIVETWDDMKTLQNLSKEFQMSDDIIFIIMPYDNDVPYDVSSGEAKCIYPTVLSMVEISNPIVYNTLIDYVSIEKKVLVPNREEMFEYMENNPPEDVKAAFSADGWECRARPVFRLYASDLEGPRCLASTNAELMQSLQNEYQGVMSELNSAKQNLETSKMKLEKFGEEHERRKKEMEEMEDKIPLTVEREAELQKELITLEDQISQSNWDTDDELLAELENKFLIEDEKVRKQEAVMERLNVSYRNVKEIEKKYLAEGEELSKTLKDTLNRLREIDNECVAVTSQRDEENKKIAKLNLQAEATLQQISDAENKVMLAIDSAKLASSCPVESDRTFQEIDEEMKSLLMRIAIDEEYLSDADDLKQQLDSRTDELREYEKELESLNACSKEIQERADEQKQNIVFLQNKLSQKVQRSFDKFLKHRKFTGELIFSHKKENLKIHVVRHDGHQFDGRAIKDLRALSGGERSFVTICFLLSIWNVTDTPFRCLDEFDIFMDMVNRDLSTEMLLEFAEMESNKNRQFLIFSPLQISKAVAGRNVKIIKVSKPSAMLS</sequence>
<feature type="non-terminal residue" evidence="14">
    <location>
        <position position="1499"/>
    </location>
</feature>
<dbReference type="GO" id="GO:0005634">
    <property type="term" value="C:nucleus"/>
    <property type="evidence" value="ECO:0007669"/>
    <property type="project" value="UniProtKB-SubCell"/>
</dbReference>